<evidence type="ECO:0000256" key="1">
    <source>
        <dbReference type="ARBA" id="ARBA00023015"/>
    </source>
</evidence>
<dbReference type="AlphaFoldDB" id="A0A9D2IJ87"/>
<dbReference type="SUPFAM" id="SSF51182">
    <property type="entry name" value="RmlC-like cupins"/>
    <property type="match status" value="1"/>
</dbReference>
<evidence type="ECO:0000313" key="6">
    <source>
        <dbReference type="Proteomes" id="UP000824025"/>
    </source>
</evidence>
<dbReference type="GO" id="GO:0043565">
    <property type="term" value="F:sequence-specific DNA binding"/>
    <property type="evidence" value="ECO:0007669"/>
    <property type="project" value="InterPro"/>
</dbReference>
<dbReference type="InterPro" id="IPR018060">
    <property type="entry name" value="HTH_AraC"/>
</dbReference>
<dbReference type="InterPro" id="IPR018062">
    <property type="entry name" value="HTH_AraC-typ_CS"/>
</dbReference>
<sequence length="299" mass="34885">MNEVCLFDGMRVSVGNTEFRMSFNYSLSYPEIDEKQQTTAHDHSYIELHIVSEGVLHIKADKDYFIKKNELLMISPGIYHNTMMSEEKTMRYVVGIEMLKSSGGAEKTRDYFERVFGNFGCIKLPHCRNIVNILIRMRDLLGADRPFLQYRIKNYLMSLLFDVYDRAEAYLHPDQLPPPAADMGLNSEDRLCLALDAIVTLNAKNGFKTLDEISRELHLDKQQINRIMKRRYNMTFKQKQICSRIEYAKSILYQTDKPIDVIAYEIGYTNITSFYKNFKNIVGCTPNEFRSKARKTDKK</sequence>
<evidence type="ECO:0000259" key="4">
    <source>
        <dbReference type="PROSITE" id="PS01124"/>
    </source>
</evidence>
<gene>
    <name evidence="5" type="ORF">H9726_07890</name>
</gene>
<evidence type="ECO:0000256" key="3">
    <source>
        <dbReference type="ARBA" id="ARBA00023163"/>
    </source>
</evidence>
<keyword evidence="3" id="KW-0804">Transcription</keyword>
<reference evidence="5" key="2">
    <citation type="submission" date="2021-04" db="EMBL/GenBank/DDBJ databases">
        <authorList>
            <person name="Gilroy R."/>
        </authorList>
    </citation>
    <scope>NUCLEOTIDE SEQUENCE</scope>
    <source>
        <strain evidence="5">CHK192-19661</strain>
    </source>
</reference>
<dbReference type="PROSITE" id="PS01124">
    <property type="entry name" value="HTH_ARAC_FAMILY_2"/>
    <property type="match status" value="1"/>
</dbReference>
<evidence type="ECO:0000313" key="5">
    <source>
        <dbReference type="EMBL" id="HIZ10393.1"/>
    </source>
</evidence>
<protein>
    <submittedName>
        <fullName evidence="5">AraC family transcriptional regulator</fullName>
    </submittedName>
</protein>
<dbReference type="PANTHER" id="PTHR43280:SF2">
    <property type="entry name" value="HTH-TYPE TRANSCRIPTIONAL REGULATOR EXSA"/>
    <property type="match status" value="1"/>
</dbReference>
<reference evidence="5" key="1">
    <citation type="journal article" date="2021" name="PeerJ">
        <title>Extensive microbial diversity within the chicken gut microbiome revealed by metagenomics and culture.</title>
        <authorList>
            <person name="Gilroy R."/>
            <person name="Ravi A."/>
            <person name="Getino M."/>
            <person name="Pursley I."/>
            <person name="Horton D.L."/>
            <person name="Alikhan N.F."/>
            <person name="Baker D."/>
            <person name="Gharbi K."/>
            <person name="Hall N."/>
            <person name="Watson M."/>
            <person name="Adriaenssens E.M."/>
            <person name="Foster-Nyarko E."/>
            <person name="Jarju S."/>
            <person name="Secka A."/>
            <person name="Antonio M."/>
            <person name="Oren A."/>
            <person name="Chaudhuri R.R."/>
            <person name="La Ragione R."/>
            <person name="Hildebrand F."/>
            <person name="Pallen M.J."/>
        </authorList>
    </citation>
    <scope>NUCLEOTIDE SEQUENCE</scope>
    <source>
        <strain evidence="5">CHK192-19661</strain>
    </source>
</reference>
<dbReference type="Pfam" id="PF12833">
    <property type="entry name" value="HTH_18"/>
    <property type="match status" value="1"/>
</dbReference>
<dbReference type="InterPro" id="IPR009057">
    <property type="entry name" value="Homeodomain-like_sf"/>
</dbReference>
<dbReference type="InterPro" id="IPR011051">
    <property type="entry name" value="RmlC_Cupin_sf"/>
</dbReference>
<dbReference type="GO" id="GO:0003700">
    <property type="term" value="F:DNA-binding transcription factor activity"/>
    <property type="evidence" value="ECO:0007669"/>
    <property type="project" value="InterPro"/>
</dbReference>
<proteinExistence type="predicted"/>
<dbReference type="PANTHER" id="PTHR43280">
    <property type="entry name" value="ARAC-FAMILY TRANSCRIPTIONAL REGULATOR"/>
    <property type="match status" value="1"/>
</dbReference>
<dbReference type="SMART" id="SM00342">
    <property type="entry name" value="HTH_ARAC"/>
    <property type="match status" value="1"/>
</dbReference>
<dbReference type="Gene3D" id="1.10.10.60">
    <property type="entry name" value="Homeodomain-like"/>
    <property type="match status" value="1"/>
</dbReference>
<comment type="caution">
    <text evidence="5">The sequence shown here is derived from an EMBL/GenBank/DDBJ whole genome shotgun (WGS) entry which is preliminary data.</text>
</comment>
<accession>A0A9D2IJ87</accession>
<evidence type="ECO:0000256" key="2">
    <source>
        <dbReference type="ARBA" id="ARBA00023125"/>
    </source>
</evidence>
<name>A0A9D2IJ87_9FIRM</name>
<feature type="domain" description="HTH araC/xylS-type" evidence="4">
    <location>
        <begin position="193"/>
        <end position="292"/>
    </location>
</feature>
<dbReference type="SUPFAM" id="SSF46689">
    <property type="entry name" value="Homeodomain-like"/>
    <property type="match status" value="1"/>
</dbReference>
<dbReference type="PROSITE" id="PS00041">
    <property type="entry name" value="HTH_ARAC_FAMILY_1"/>
    <property type="match status" value="1"/>
</dbReference>
<organism evidence="5 6">
    <name type="scientific">Candidatus Borkfalkia avicola</name>
    <dbReference type="NCBI Taxonomy" id="2838503"/>
    <lineage>
        <taxon>Bacteria</taxon>
        <taxon>Bacillati</taxon>
        <taxon>Bacillota</taxon>
        <taxon>Clostridia</taxon>
        <taxon>Christensenellales</taxon>
        <taxon>Christensenellaceae</taxon>
        <taxon>Candidatus Borkfalkia</taxon>
    </lineage>
</organism>
<dbReference type="EMBL" id="DXCF01000041">
    <property type="protein sequence ID" value="HIZ10393.1"/>
    <property type="molecule type" value="Genomic_DNA"/>
</dbReference>
<keyword evidence="2" id="KW-0238">DNA-binding</keyword>
<keyword evidence="1" id="KW-0805">Transcription regulation</keyword>
<dbReference type="Proteomes" id="UP000824025">
    <property type="component" value="Unassembled WGS sequence"/>
</dbReference>